<proteinExistence type="predicted"/>
<evidence type="ECO:0000313" key="1">
    <source>
        <dbReference type="EMBL" id="KAK8080443.1"/>
    </source>
</evidence>
<protein>
    <submittedName>
        <fullName evidence="1">Uncharacterized protein</fullName>
    </submittedName>
</protein>
<dbReference type="Proteomes" id="UP001433268">
    <property type="component" value="Unassembled WGS sequence"/>
</dbReference>
<organism evidence="1 2">
    <name type="scientific">Apiospora hydei</name>
    <dbReference type="NCBI Taxonomy" id="1337664"/>
    <lineage>
        <taxon>Eukaryota</taxon>
        <taxon>Fungi</taxon>
        <taxon>Dikarya</taxon>
        <taxon>Ascomycota</taxon>
        <taxon>Pezizomycotina</taxon>
        <taxon>Sordariomycetes</taxon>
        <taxon>Xylariomycetidae</taxon>
        <taxon>Amphisphaeriales</taxon>
        <taxon>Apiosporaceae</taxon>
        <taxon>Apiospora</taxon>
    </lineage>
</organism>
<evidence type="ECO:0000313" key="2">
    <source>
        <dbReference type="Proteomes" id="UP001433268"/>
    </source>
</evidence>
<dbReference type="GeneID" id="92045636"/>
<dbReference type="EMBL" id="JAQQWN010000006">
    <property type="protein sequence ID" value="KAK8080443.1"/>
    <property type="molecule type" value="Genomic_DNA"/>
</dbReference>
<accession>A0ABR1WAC7</accession>
<gene>
    <name evidence="1" type="ORF">PG997_008261</name>
</gene>
<comment type="caution">
    <text evidence="1">The sequence shown here is derived from an EMBL/GenBank/DDBJ whole genome shotgun (WGS) entry which is preliminary data.</text>
</comment>
<keyword evidence="2" id="KW-1185">Reference proteome</keyword>
<sequence length="91" mass="10229">MDIIKSKSAAQLAIEDDVATLPKAAEMHNLYMTKVRAKFIRADVKVWLAFQPLPSTSSRGGSGNSLRRCSPSEVYHFMCTSQEAFHKESYF</sequence>
<dbReference type="RefSeq" id="XP_066667918.1">
    <property type="nucleotide sequence ID" value="XM_066812576.1"/>
</dbReference>
<reference evidence="1 2" key="1">
    <citation type="submission" date="2023-01" db="EMBL/GenBank/DDBJ databases">
        <title>Analysis of 21 Apiospora genomes using comparative genomics revels a genus with tremendous synthesis potential of carbohydrate active enzymes and secondary metabolites.</title>
        <authorList>
            <person name="Sorensen T."/>
        </authorList>
    </citation>
    <scope>NUCLEOTIDE SEQUENCE [LARGE SCALE GENOMIC DNA]</scope>
    <source>
        <strain evidence="1 2">CBS 114990</strain>
    </source>
</reference>
<name>A0ABR1WAC7_9PEZI</name>